<dbReference type="PANTHER" id="PTHR46889:SF4">
    <property type="entry name" value="TRANSPOSASE INSO FOR INSERTION SEQUENCE ELEMENT IS911B-RELATED"/>
    <property type="match status" value="1"/>
</dbReference>
<dbReference type="InterPro" id="IPR012337">
    <property type="entry name" value="RNaseH-like_sf"/>
</dbReference>
<dbReference type="SUPFAM" id="SSF53474">
    <property type="entry name" value="alpha/beta-Hydrolases"/>
    <property type="match status" value="1"/>
</dbReference>
<gene>
    <name evidence="2" type="ORF">SAMN05216282_10313</name>
</gene>
<dbReference type="InterPro" id="IPR001584">
    <property type="entry name" value="Integrase_cat-core"/>
</dbReference>
<sequence>MPRHETAFAHGSGRSGKACWPNQVGNIPGAVFVTFPGYGNDSPRPTEIGCWVDSLLRVSAEPIHIVASSYGGIPAILAAMVRREWRHPVDGAVGVCWDNAVAESFFSHMKTEIYYQHDFQNHLAARTAVMEYIESWYNRRRPHSHNGGLQPAAALAAHHDRRQKAAA</sequence>
<dbReference type="PANTHER" id="PTHR46889">
    <property type="entry name" value="TRANSPOSASE INSF FOR INSERTION SEQUENCE IS3B-RELATED"/>
    <property type="match status" value="1"/>
</dbReference>
<proteinExistence type="predicted"/>
<dbReference type="SUPFAM" id="SSF53098">
    <property type="entry name" value="Ribonuclease H-like"/>
    <property type="match status" value="1"/>
</dbReference>
<dbReference type="InterPro" id="IPR029058">
    <property type="entry name" value="AB_hydrolase_fold"/>
</dbReference>
<reference evidence="2 3" key="1">
    <citation type="submission" date="2016-10" db="EMBL/GenBank/DDBJ databases">
        <authorList>
            <person name="de Groot N.N."/>
        </authorList>
    </citation>
    <scope>NUCLEOTIDE SEQUENCE [LARGE SCALE GENOMIC DNA]</scope>
    <source>
        <strain evidence="2 3">CGMCC 1.5382</strain>
    </source>
</reference>
<dbReference type="Pfam" id="PF13683">
    <property type="entry name" value="rve_3"/>
    <property type="match status" value="1"/>
</dbReference>
<dbReference type="OrthoDB" id="4281720at2"/>
<dbReference type="RefSeq" id="WP_092321759.1">
    <property type="nucleotide sequence ID" value="NZ_FNFU01000003.1"/>
</dbReference>
<evidence type="ECO:0000313" key="3">
    <source>
        <dbReference type="Proteomes" id="UP000198701"/>
    </source>
</evidence>
<dbReference type="GO" id="GO:0015074">
    <property type="term" value="P:DNA integration"/>
    <property type="evidence" value="ECO:0007669"/>
    <property type="project" value="InterPro"/>
</dbReference>
<evidence type="ECO:0000259" key="1">
    <source>
        <dbReference type="Pfam" id="PF13683"/>
    </source>
</evidence>
<dbReference type="Gene3D" id="3.40.50.1820">
    <property type="entry name" value="alpha/beta hydrolase"/>
    <property type="match status" value="1"/>
</dbReference>
<feature type="domain" description="Integrase catalytic" evidence="1">
    <location>
        <begin position="92"/>
        <end position="151"/>
    </location>
</feature>
<dbReference type="GO" id="GO:0003824">
    <property type="term" value="F:catalytic activity"/>
    <property type="evidence" value="ECO:0007669"/>
    <property type="project" value="UniProtKB-ARBA"/>
</dbReference>
<keyword evidence="3" id="KW-1185">Reference proteome</keyword>
<name>A0A1G8ZAY2_9MICO</name>
<dbReference type="AlphaFoldDB" id="A0A1G8ZAY2"/>
<dbReference type="InterPro" id="IPR050900">
    <property type="entry name" value="Transposase_IS3/IS150/IS904"/>
</dbReference>
<accession>A0A1G8ZAY2</accession>
<dbReference type="EMBL" id="FNFU01000003">
    <property type="protein sequence ID" value="SDK12229.1"/>
    <property type="molecule type" value="Genomic_DNA"/>
</dbReference>
<evidence type="ECO:0000313" key="2">
    <source>
        <dbReference type="EMBL" id="SDK12229.1"/>
    </source>
</evidence>
<protein>
    <submittedName>
        <fullName evidence="2">Integrase core domain-containing protein</fullName>
    </submittedName>
</protein>
<dbReference type="STRING" id="386301.SAMN05216282_10313"/>
<organism evidence="2 3">
    <name type="scientific">Cryobacterium psychrotolerans</name>
    <dbReference type="NCBI Taxonomy" id="386301"/>
    <lineage>
        <taxon>Bacteria</taxon>
        <taxon>Bacillati</taxon>
        <taxon>Actinomycetota</taxon>
        <taxon>Actinomycetes</taxon>
        <taxon>Micrococcales</taxon>
        <taxon>Microbacteriaceae</taxon>
        <taxon>Cryobacterium</taxon>
    </lineage>
</organism>
<dbReference type="Proteomes" id="UP000198701">
    <property type="component" value="Unassembled WGS sequence"/>
</dbReference>